<evidence type="ECO:0000256" key="1">
    <source>
        <dbReference type="ARBA" id="ARBA00004141"/>
    </source>
</evidence>
<dbReference type="RefSeq" id="XP_001033559.2">
    <property type="nucleotide sequence ID" value="XM_001033559.2"/>
</dbReference>
<dbReference type="FunCoup" id="Q22KA3">
    <property type="interactions" value="291"/>
</dbReference>
<dbReference type="KEGG" id="tet:TTHERM_00313780"/>
<evidence type="ECO:0000256" key="4">
    <source>
        <dbReference type="ARBA" id="ARBA00022989"/>
    </source>
</evidence>
<dbReference type="AlphaFoldDB" id="Q22KA3"/>
<accession>Q22KA3</accession>
<feature type="compositionally biased region" description="Low complexity" evidence="7">
    <location>
        <begin position="57"/>
        <end position="68"/>
    </location>
</feature>
<feature type="transmembrane region" description="Helical" evidence="6">
    <location>
        <begin position="194"/>
        <end position="215"/>
    </location>
</feature>
<evidence type="ECO:0000313" key="10">
    <source>
        <dbReference type="Proteomes" id="UP000009168"/>
    </source>
</evidence>
<feature type="transmembrane region" description="Helical" evidence="6">
    <location>
        <begin position="163"/>
        <end position="188"/>
    </location>
</feature>
<evidence type="ECO:0000256" key="6">
    <source>
        <dbReference type="RuleBase" id="RU361264"/>
    </source>
</evidence>
<dbReference type="Pfam" id="PF04893">
    <property type="entry name" value="Yip1"/>
    <property type="match status" value="1"/>
</dbReference>
<evidence type="ECO:0000313" key="9">
    <source>
        <dbReference type="EMBL" id="EAR85896.2"/>
    </source>
</evidence>
<dbReference type="Proteomes" id="UP000009168">
    <property type="component" value="Unassembled WGS sequence"/>
</dbReference>
<feature type="compositionally biased region" description="Polar residues" evidence="7">
    <location>
        <begin position="18"/>
        <end position="36"/>
    </location>
</feature>
<dbReference type="OrthoDB" id="440385at2759"/>
<evidence type="ECO:0000256" key="3">
    <source>
        <dbReference type="ARBA" id="ARBA00022692"/>
    </source>
</evidence>
<dbReference type="STRING" id="312017.Q22KA3"/>
<dbReference type="HOGENOM" id="CLU_1036181_0_0_1"/>
<comment type="caution">
    <text evidence="6">Lacks conserved residue(s) required for the propagation of feature annotation.</text>
</comment>
<dbReference type="eggNOG" id="KOG3103">
    <property type="taxonomic scope" value="Eukaryota"/>
</dbReference>
<keyword evidence="5 6" id="KW-0472">Membrane</keyword>
<feature type="compositionally biased region" description="Basic and acidic residues" evidence="7">
    <location>
        <begin position="1"/>
        <end position="10"/>
    </location>
</feature>
<feature type="domain" description="Yip1" evidence="8">
    <location>
        <begin position="108"/>
        <end position="242"/>
    </location>
</feature>
<feature type="region of interest" description="Disordered" evidence="7">
    <location>
        <begin position="1"/>
        <end position="72"/>
    </location>
</feature>
<dbReference type="InterPro" id="IPR045231">
    <property type="entry name" value="Yip1/4-like"/>
</dbReference>
<comment type="similarity">
    <text evidence="2 6">Belongs to the YIP1 family.</text>
</comment>
<comment type="subcellular location">
    <subcellularLocation>
        <location evidence="6">Golgi apparatus membrane</location>
        <topology evidence="6">Multi-pass membrane protein</topology>
    </subcellularLocation>
    <subcellularLocation>
        <location evidence="1">Membrane</location>
        <topology evidence="1">Multi-pass membrane protein</topology>
    </subcellularLocation>
</comment>
<dbReference type="InterPro" id="IPR006977">
    <property type="entry name" value="Yip1_dom"/>
</dbReference>
<gene>
    <name evidence="9" type="ORF">TTHERM_00313780</name>
</gene>
<keyword evidence="10" id="KW-1185">Reference proteome</keyword>
<keyword evidence="4 6" id="KW-1133">Transmembrane helix</keyword>
<dbReference type="GeneID" id="7831012"/>
<sequence length="245" mass="27916">MSEEQVHLDFDVNIPEVQETSTLDNEQNKFLEQNISLDPESKQFKAQAQGLSYDPESQQLSNSQGQSQPYDYDNEPPLLEDLGIDLKLIKERIIQVFKFQQGKAQFHEDPDLCGPLLLCSLLGFLMMLSAKLQFGYVFGYGVFGSIMLYLIFNLLLQEYKKIPLYTLISILGYCILPIIALALFNIVLTLKSGFFGILLAFISSVGSTYLSIQLINQGFDLFEKKYLIAYPTFLFYSTFVLITIF</sequence>
<dbReference type="GO" id="GO:0048280">
    <property type="term" value="P:vesicle fusion with Golgi apparatus"/>
    <property type="evidence" value="ECO:0007669"/>
    <property type="project" value="TreeGrafter"/>
</dbReference>
<dbReference type="GO" id="GO:0000139">
    <property type="term" value="C:Golgi membrane"/>
    <property type="evidence" value="ECO:0007669"/>
    <property type="project" value="UniProtKB-SubCell"/>
</dbReference>
<dbReference type="GO" id="GO:0006888">
    <property type="term" value="P:endoplasmic reticulum to Golgi vesicle-mediated transport"/>
    <property type="evidence" value="ECO:0007669"/>
    <property type="project" value="InterPro"/>
</dbReference>
<dbReference type="EMBL" id="GG662498">
    <property type="protein sequence ID" value="EAR85896.2"/>
    <property type="molecule type" value="Genomic_DNA"/>
</dbReference>
<dbReference type="InParanoid" id="Q22KA3"/>
<feature type="transmembrane region" description="Helical" evidence="6">
    <location>
        <begin position="227"/>
        <end position="244"/>
    </location>
</feature>
<feature type="transmembrane region" description="Helical" evidence="6">
    <location>
        <begin position="136"/>
        <end position="156"/>
    </location>
</feature>
<reference evidence="10" key="1">
    <citation type="journal article" date="2006" name="PLoS Biol.">
        <title>Macronuclear genome sequence of the ciliate Tetrahymena thermophila, a model eukaryote.</title>
        <authorList>
            <person name="Eisen J.A."/>
            <person name="Coyne R.S."/>
            <person name="Wu M."/>
            <person name="Wu D."/>
            <person name="Thiagarajan M."/>
            <person name="Wortman J.R."/>
            <person name="Badger J.H."/>
            <person name="Ren Q."/>
            <person name="Amedeo P."/>
            <person name="Jones K.M."/>
            <person name="Tallon L.J."/>
            <person name="Delcher A.L."/>
            <person name="Salzberg S.L."/>
            <person name="Silva J.C."/>
            <person name="Haas B.J."/>
            <person name="Majoros W.H."/>
            <person name="Farzad M."/>
            <person name="Carlton J.M."/>
            <person name="Smith R.K. Jr."/>
            <person name="Garg J."/>
            <person name="Pearlman R.E."/>
            <person name="Karrer K.M."/>
            <person name="Sun L."/>
            <person name="Manning G."/>
            <person name="Elde N.C."/>
            <person name="Turkewitz A.P."/>
            <person name="Asai D.J."/>
            <person name="Wilkes D.E."/>
            <person name="Wang Y."/>
            <person name="Cai H."/>
            <person name="Collins K."/>
            <person name="Stewart B.A."/>
            <person name="Lee S.R."/>
            <person name="Wilamowska K."/>
            <person name="Weinberg Z."/>
            <person name="Ruzzo W.L."/>
            <person name="Wloga D."/>
            <person name="Gaertig J."/>
            <person name="Frankel J."/>
            <person name="Tsao C.-C."/>
            <person name="Gorovsky M.A."/>
            <person name="Keeling P.J."/>
            <person name="Waller R.F."/>
            <person name="Patron N.J."/>
            <person name="Cherry J.M."/>
            <person name="Stover N.A."/>
            <person name="Krieger C.J."/>
            <person name="del Toro C."/>
            <person name="Ryder H.F."/>
            <person name="Williamson S.C."/>
            <person name="Barbeau R.A."/>
            <person name="Hamilton E.P."/>
            <person name="Orias E."/>
        </authorList>
    </citation>
    <scope>NUCLEOTIDE SEQUENCE [LARGE SCALE GENOMIC DNA]</scope>
    <source>
        <strain evidence="10">SB210</strain>
    </source>
</reference>
<protein>
    <recommendedName>
        <fullName evidence="6">Protein YIPF</fullName>
    </recommendedName>
</protein>
<evidence type="ECO:0000259" key="8">
    <source>
        <dbReference type="Pfam" id="PF04893"/>
    </source>
</evidence>
<evidence type="ECO:0000256" key="5">
    <source>
        <dbReference type="ARBA" id="ARBA00023136"/>
    </source>
</evidence>
<evidence type="ECO:0000256" key="2">
    <source>
        <dbReference type="ARBA" id="ARBA00010596"/>
    </source>
</evidence>
<dbReference type="PANTHER" id="PTHR21236:SF2">
    <property type="entry name" value="PROTEIN YIPF"/>
    <property type="match status" value="1"/>
</dbReference>
<keyword evidence="3 6" id="KW-0812">Transmembrane</keyword>
<organism evidence="9 10">
    <name type="scientific">Tetrahymena thermophila (strain SB210)</name>
    <dbReference type="NCBI Taxonomy" id="312017"/>
    <lineage>
        <taxon>Eukaryota</taxon>
        <taxon>Sar</taxon>
        <taxon>Alveolata</taxon>
        <taxon>Ciliophora</taxon>
        <taxon>Intramacronucleata</taxon>
        <taxon>Oligohymenophorea</taxon>
        <taxon>Hymenostomatida</taxon>
        <taxon>Tetrahymenina</taxon>
        <taxon>Tetrahymenidae</taxon>
        <taxon>Tetrahymena</taxon>
    </lineage>
</organism>
<proteinExistence type="inferred from homology"/>
<dbReference type="GO" id="GO:0005802">
    <property type="term" value="C:trans-Golgi network"/>
    <property type="evidence" value="ECO:0007669"/>
    <property type="project" value="TreeGrafter"/>
</dbReference>
<dbReference type="PANTHER" id="PTHR21236">
    <property type="entry name" value="GOLGI MEMBRANE PROTEIN YIP1"/>
    <property type="match status" value="1"/>
</dbReference>
<name>Q22KA3_TETTS</name>
<evidence type="ECO:0000256" key="7">
    <source>
        <dbReference type="SAM" id="MobiDB-lite"/>
    </source>
</evidence>